<evidence type="ECO:0000256" key="1">
    <source>
        <dbReference type="SAM" id="Phobius"/>
    </source>
</evidence>
<proteinExistence type="predicted"/>
<accession>A0A4V2S9R9</accession>
<dbReference type="RefSeq" id="WP_132248282.1">
    <property type="nucleotide sequence ID" value="NZ_SLWV01000048.1"/>
</dbReference>
<comment type="caution">
    <text evidence="2">The sequence shown here is derived from an EMBL/GenBank/DDBJ whole genome shotgun (WGS) entry which is preliminary data.</text>
</comment>
<evidence type="ECO:0000313" key="2">
    <source>
        <dbReference type="EMBL" id="TCO68090.1"/>
    </source>
</evidence>
<feature type="transmembrane region" description="Helical" evidence="1">
    <location>
        <begin position="7"/>
        <end position="25"/>
    </location>
</feature>
<keyword evidence="3" id="KW-1185">Reference proteome</keyword>
<protein>
    <submittedName>
        <fullName evidence="2">Uncharacterized protein</fullName>
    </submittedName>
</protein>
<organism evidence="2 3">
    <name type="scientific">Marinisporobacter balticus</name>
    <dbReference type="NCBI Taxonomy" id="2018667"/>
    <lineage>
        <taxon>Bacteria</taxon>
        <taxon>Bacillati</taxon>
        <taxon>Bacillota</taxon>
        <taxon>Clostridia</taxon>
        <taxon>Peptostreptococcales</taxon>
        <taxon>Thermotaleaceae</taxon>
        <taxon>Marinisporobacter</taxon>
    </lineage>
</organism>
<feature type="transmembrane region" description="Helical" evidence="1">
    <location>
        <begin position="90"/>
        <end position="109"/>
    </location>
</feature>
<name>A0A4V2S9R9_9FIRM</name>
<reference evidence="2 3" key="1">
    <citation type="submission" date="2019-03" db="EMBL/GenBank/DDBJ databases">
        <title>Genomic Encyclopedia of Type Strains, Phase IV (KMG-IV): sequencing the most valuable type-strain genomes for metagenomic binning, comparative biology and taxonomic classification.</title>
        <authorList>
            <person name="Goeker M."/>
        </authorList>
    </citation>
    <scope>NUCLEOTIDE SEQUENCE [LARGE SCALE GENOMIC DNA]</scope>
    <source>
        <strain evidence="2 3">DSM 102940</strain>
    </source>
</reference>
<dbReference type="EMBL" id="SLWV01000048">
    <property type="protein sequence ID" value="TCO68090.1"/>
    <property type="molecule type" value="Genomic_DNA"/>
</dbReference>
<feature type="transmembrane region" description="Helical" evidence="1">
    <location>
        <begin position="63"/>
        <end position="84"/>
    </location>
</feature>
<feature type="transmembrane region" description="Helical" evidence="1">
    <location>
        <begin position="31"/>
        <end position="51"/>
    </location>
</feature>
<evidence type="ECO:0000313" key="3">
    <source>
        <dbReference type="Proteomes" id="UP000294919"/>
    </source>
</evidence>
<dbReference type="Proteomes" id="UP000294919">
    <property type="component" value="Unassembled WGS sequence"/>
</dbReference>
<keyword evidence="1" id="KW-0812">Transmembrane</keyword>
<keyword evidence="1" id="KW-1133">Transmembrane helix</keyword>
<gene>
    <name evidence="2" type="ORF">EV214_1481</name>
</gene>
<sequence length="112" mass="13006">MENTVEKVILTVVVFLLGGLGYFFIDYNEGIYATPYLIVFGILCLGIYTYFFIKNINMTIEMALINLTIGVVIYILAVYILFLLNFPKTYAMPICVGILLTYRYIKYWINLR</sequence>
<keyword evidence="1" id="KW-0472">Membrane</keyword>
<dbReference type="AlphaFoldDB" id="A0A4V2S9R9"/>